<accession>A0A0P6X9E0</accession>
<dbReference type="RefSeq" id="WP_062422739.1">
    <property type="nucleotide sequence ID" value="NZ_BBYA01000011.1"/>
</dbReference>
<dbReference type="STRING" id="229920.ADM99_11985"/>
<comment type="caution">
    <text evidence="1">The sequence shown here is derived from an EMBL/GenBank/DDBJ whole genome shotgun (WGS) entry which is preliminary data.</text>
</comment>
<protein>
    <submittedName>
        <fullName evidence="1">Uncharacterized protein</fullName>
    </submittedName>
</protein>
<dbReference type="EMBL" id="LGCK01000012">
    <property type="protein sequence ID" value="KPL71013.1"/>
    <property type="molecule type" value="Genomic_DNA"/>
</dbReference>
<organism evidence="1 2">
    <name type="scientific">Leptolinea tardivitalis</name>
    <dbReference type="NCBI Taxonomy" id="229920"/>
    <lineage>
        <taxon>Bacteria</taxon>
        <taxon>Bacillati</taxon>
        <taxon>Chloroflexota</taxon>
        <taxon>Anaerolineae</taxon>
        <taxon>Anaerolineales</taxon>
        <taxon>Anaerolineaceae</taxon>
        <taxon>Leptolinea</taxon>
    </lineage>
</organism>
<evidence type="ECO:0000313" key="1">
    <source>
        <dbReference type="EMBL" id="KPL71013.1"/>
    </source>
</evidence>
<dbReference type="Proteomes" id="UP000050430">
    <property type="component" value="Unassembled WGS sequence"/>
</dbReference>
<reference evidence="1 2" key="1">
    <citation type="submission" date="2015-07" db="EMBL/GenBank/DDBJ databases">
        <title>Genome sequence of Leptolinea tardivitalis DSM 16556.</title>
        <authorList>
            <person name="Hemp J."/>
            <person name="Ward L.M."/>
            <person name="Pace L.A."/>
            <person name="Fischer W.W."/>
        </authorList>
    </citation>
    <scope>NUCLEOTIDE SEQUENCE [LARGE SCALE GENOMIC DNA]</scope>
    <source>
        <strain evidence="1 2">YMTK-2</strain>
    </source>
</reference>
<sequence length="411" mass="46290">MENSRDLLVRGVAAAKSRLVGEARFYLEWVLRLDPPRDQKIDALFWLSTLASDPSKERELLESILAEEPFEPRARRRLLILDGKLKTGDLIDPELYQQEINTTASSSSDRFTCPNCGGRLTYAPDGSSLECEYCSSRQFFRRQTASLANDQASGNDFIMAMATASGHNQMIAQQLLTCKGCGAEFILEEHQISANCPFCRSSQVINFNTIRQMIPPARIIPIEIGYPQAFATAKEAFAGNLDINKMFDVRPAFYPVWEFELNGTIGWRVPTTDLENEDRFSGDELINFYMVPVLAVDGLLESCSDLASEFDYSRIEPYKPQYLVDCLAVGYQVTMASAALEAREIAVREMTRRMEHKLGRRAGDFFVNSSGLYVSQFWLTLVPIWIFLEAQTKRAAVVNGQNGKTRIISTD</sequence>
<dbReference type="OrthoDB" id="3182597at2"/>
<keyword evidence="2" id="KW-1185">Reference proteome</keyword>
<proteinExistence type="predicted"/>
<gene>
    <name evidence="1" type="ORF">ADM99_11985</name>
</gene>
<dbReference type="AlphaFoldDB" id="A0A0P6X9E0"/>
<name>A0A0P6X9E0_9CHLR</name>
<evidence type="ECO:0000313" key="2">
    <source>
        <dbReference type="Proteomes" id="UP000050430"/>
    </source>
</evidence>